<proteinExistence type="predicted"/>
<dbReference type="EMBL" id="JRLX01000010">
    <property type="protein sequence ID" value="KGO86346.1"/>
    <property type="molecule type" value="Genomic_DNA"/>
</dbReference>
<dbReference type="AlphaFoldDB" id="A0A0A2M411"/>
<gene>
    <name evidence="1" type="ORF">Q765_10690</name>
</gene>
<reference evidence="1 2" key="1">
    <citation type="submission" date="2013-09" db="EMBL/GenBank/DDBJ databases">
        <authorList>
            <person name="Zeng Z."/>
            <person name="Chen C."/>
        </authorList>
    </citation>
    <scope>NUCLEOTIDE SEQUENCE [LARGE SCALE GENOMIC DNA]</scope>
    <source>
        <strain evidence="1 2">WB 3.3-2</strain>
    </source>
</reference>
<organism evidence="1 2">
    <name type="scientific">Flavobacterium rivuli WB 3.3-2 = DSM 21788</name>
    <dbReference type="NCBI Taxonomy" id="1121895"/>
    <lineage>
        <taxon>Bacteria</taxon>
        <taxon>Pseudomonadati</taxon>
        <taxon>Bacteroidota</taxon>
        <taxon>Flavobacteriia</taxon>
        <taxon>Flavobacteriales</taxon>
        <taxon>Flavobacteriaceae</taxon>
        <taxon>Flavobacterium</taxon>
    </lineage>
</organism>
<name>A0A0A2M411_9FLAO</name>
<evidence type="ECO:0000313" key="2">
    <source>
        <dbReference type="Proteomes" id="UP000030152"/>
    </source>
</evidence>
<dbReference type="Proteomes" id="UP000030152">
    <property type="component" value="Unassembled WGS sequence"/>
</dbReference>
<evidence type="ECO:0000313" key="1">
    <source>
        <dbReference type="EMBL" id="KGO86346.1"/>
    </source>
</evidence>
<sequence length="81" mass="9152">MLRNRGFTRISPQAVIARHEAIFVIVVMFHFDRSAAEWRDLLVKKAARILSVSEAVPLLRGVRGVFQAESKITIQPQPPTL</sequence>
<accession>A0A0A2M411</accession>
<protein>
    <submittedName>
        <fullName evidence="1">Uncharacterized protein</fullName>
    </submittedName>
</protein>
<keyword evidence="2" id="KW-1185">Reference proteome</keyword>
<comment type="caution">
    <text evidence="1">The sequence shown here is derived from an EMBL/GenBank/DDBJ whole genome shotgun (WGS) entry which is preliminary data.</text>
</comment>